<feature type="compositionally biased region" description="Polar residues" evidence="1">
    <location>
        <begin position="326"/>
        <end position="342"/>
    </location>
</feature>
<accession>A0AAV4CKS9</accession>
<keyword evidence="3" id="KW-1185">Reference proteome</keyword>
<feature type="region of interest" description="Disordered" evidence="1">
    <location>
        <begin position="377"/>
        <end position="396"/>
    </location>
</feature>
<feature type="region of interest" description="Disordered" evidence="1">
    <location>
        <begin position="291"/>
        <end position="345"/>
    </location>
</feature>
<comment type="caution">
    <text evidence="2">The sequence shown here is derived from an EMBL/GenBank/DDBJ whole genome shotgun (WGS) entry which is preliminary data.</text>
</comment>
<reference evidence="2 3" key="1">
    <citation type="journal article" date="2021" name="Elife">
        <title>Chloroplast acquisition without the gene transfer in kleptoplastic sea slugs, Plakobranchus ocellatus.</title>
        <authorList>
            <person name="Maeda T."/>
            <person name="Takahashi S."/>
            <person name="Yoshida T."/>
            <person name="Shimamura S."/>
            <person name="Takaki Y."/>
            <person name="Nagai Y."/>
            <person name="Toyoda A."/>
            <person name="Suzuki Y."/>
            <person name="Arimoto A."/>
            <person name="Ishii H."/>
            <person name="Satoh N."/>
            <person name="Nishiyama T."/>
            <person name="Hasebe M."/>
            <person name="Maruyama T."/>
            <person name="Minagawa J."/>
            <person name="Obokata J."/>
            <person name="Shigenobu S."/>
        </authorList>
    </citation>
    <scope>NUCLEOTIDE SEQUENCE [LARGE SCALE GENOMIC DNA]</scope>
</reference>
<protein>
    <recommendedName>
        <fullName evidence="4">Insulin receptor substrate 1</fullName>
    </recommendedName>
</protein>
<dbReference type="AlphaFoldDB" id="A0AAV4CKS9"/>
<dbReference type="Proteomes" id="UP000735302">
    <property type="component" value="Unassembled WGS sequence"/>
</dbReference>
<organism evidence="2 3">
    <name type="scientific">Plakobranchus ocellatus</name>
    <dbReference type="NCBI Taxonomy" id="259542"/>
    <lineage>
        <taxon>Eukaryota</taxon>
        <taxon>Metazoa</taxon>
        <taxon>Spiralia</taxon>
        <taxon>Lophotrochozoa</taxon>
        <taxon>Mollusca</taxon>
        <taxon>Gastropoda</taxon>
        <taxon>Heterobranchia</taxon>
        <taxon>Euthyneura</taxon>
        <taxon>Panpulmonata</taxon>
        <taxon>Sacoglossa</taxon>
        <taxon>Placobranchoidea</taxon>
        <taxon>Plakobranchidae</taxon>
        <taxon>Plakobranchus</taxon>
    </lineage>
</organism>
<name>A0AAV4CKS9_9GAST</name>
<feature type="compositionally biased region" description="Basic and acidic residues" evidence="1">
    <location>
        <begin position="315"/>
        <end position="325"/>
    </location>
</feature>
<evidence type="ECO:0000313" key="3">
    <source>
        <dbReference type="Proteomes" id="UP000735302"/>
    </source>
</evidence>
<dbReference type="EMBL" id="BLXT01006566">
    <property type="protein sequence ID" value="GFO32167.1"/>
    <property type="molecule type" value="Genomic_DNA"/>
</dbReference>
<evidence type="ECO:0008006" key="4">
    <source>
        <dbReference type="Google" id="ProtNLM"/>
    </source>
</evidence>
<evidence type="ECO:0000256" key="1">
    <source>
        <dbReference type="SAM" id="MobiDB-lite"/>
    </source>
</evidence>
<proteinExistence type="predicted"/>
<sequence length="594" mass="66363">MLLLCPKASQEDSSLRTTMSFLFRRRKNSEFSDYDGSRPATPSKKKLSQASIHFLRKVRSIRGVVEAYATDKKTTFIKLENQRVICLKGHNPDPLYECLKEMYRAQENEQYLNYLQGSRSSGASSSERSRFTYTIPEYDHGVSCSDNIKEYVFKRKFKGKRPLGSVSSKSSLISGSQSSLEGATLSRKTGAGFISGYTPGRINGRRELRGSVADANDSYDAALLQIDEYMRDSFNIDFVNLFPHSSGLRKSSWGDYSDNEDNYSPHQTLKQYEHLPYKHFPPLTSYSDESCDDNTVNLKETDGYHPSSAANYESSGRKGSVESKKVFNSPQNTTASLSTAPTEQRRHTICNPQKTKCTQKFIKVYRPGHTRPIFITGATTLGGLPEPSTKKQDRLSERLKHKPTITRGNESIRLDARQDENIVASCPIFCEAEEAEERMATGYGQAVSHSESCLTGRRLYAERTPNSELTEYVKDAHIENAKPSMVSNTQDSTPHPLEGTSQDANDLVRTLFDNLSIGAPELSAVQNKVSIPGDTTSIRQPICISTINYSNPEEDDTTGINSAAIQTSQQSYECDVNYDGCQSVSWNSDDRKTV</sequence>
<evidence type="ECO:0000313" key="2">
    <source>
        <dbReference type="EMBL" id="GFO32167.1"/>
    </source>
</evidence>
<gene>
    <name evidence="2" type="ORF">PoB_005867200</name>
</gene>